<dbReference type="InterPro" id="IPR012338">
    <property type="entry name" value="Beta-lactam/transpept-like"/>
</dbReference>
<evidence type="ECO:0000313" key="3">
    <source>
        <dbReference type="Proteomes" id="UP000838686"/>
    </source>
</evidence>
<organism evidence="2 3">
    <name type="scientific">Paenibacillus plantiphilus</name>
    <dbReference type="NCBI Taxonomy" id="2905650"/>
    <lineage>
        <taxon>Bacteria</taxon>
        <taxon>Bacillati</taxon>
        <taxon>Bacillota</taxon>
        <taxon>Bacilli</taxon>
        <taxon>Bacillales</taxon>
        <taxon>Paenibacillaceae</taxon>
        <taxon>Paenibacillus</taxon>
    </lineage>
</organism>
<dbReference type="PANTHER" id="PTHR43283">
    <property type="entry name" value="BETA-LACTAMASE-RELATED"/>
    <property type="match status" value="1"/>
</dbReference>
<dbReference type="Gene3D" id="3.40.710.10">
    <property type="entry name" value="DD-peptidase/beta-lactamase superfamily"/>
    <property type="match status" value="1"/>
</dbReference>
<accession>A0ABN8GGQ2</accession>
<feature type="domain" description="Beta-lactamase-related" evidence="1">
    <location>
        <begin position="31"/>
        <end position="294"/>
    </location>
</feature>
<dbReference type="InterPro" id="IPR050789">
    <property type="entry name" value="Diverse_Enzym_Activities"/>
</dbReference>
<gene>
    <name evidence="2" type="ORF">PAECIP111893_02894</name>
</gene>
<reference evidence="2" key="1">
    <citation type="submission" date="2022-01" db="EMBL/GenBank/DDBJ databases">
        <authorList>
            <person name="Criscuolo A."/>
        </authorList>
    </citation>
    <scope>NUCLEOTIDE SEQUENCE</scope>
    <source>
        <strain evidence="2">CIP111893</strain>
    </source>
</reference>
<name>A0ABN8GGQ2_9BACL</name>
<keyword evidence="3" id="KW-1185">Reference proteome</keyword>
<dbReference type="PANTHER" id="PTHR43283:SF7">
    <property type="entry name" value="BETA-LACTAMASE-RELATED DOMAIN-CONTAINING PROTEIN"/>
    <property type="match status" value="1"/>
</dbReference>
<proteinExistence type="predicted"/>
<dbReference type="SUPFAM" id="SSF56601">
    <property type="entry name" value="beta-lactamase/transpeptidase-like"/>
    <property type="match status" value="1"/>
</dbReference>
<evidence type="ECO:0000313" key="2">
    <source>
        <dbReference type="EMBL" id="CAH1208774.1"/>
    </source>
</evidence>
<protein>
    <recommendedName>
        <fullName evidence="1">Beta-lactamase-related domain-containing protein</fullName>
    </recommendedName>
</protein>
<sequence>MVVAGSVGMEGKNVWLERLQPHLTEWKIKDVVIVHHGELLWDWHDKAADRVGAVYSCTKSILSALIGIALAKGHIKSLEQYISDYFETIRHSTDKRKQAIKLKHLLTMTPGIHWPDFDKPYWSMKRNDDWISYILAQPMAHEPGEAFTYNSGGSHLLSAILTQATGMSAYEYAQRELFGKLDVRKPRWNSSAGISEGGAGLHLSSLDMAKFGQLYLQRGRWMGEQVLPESWVEQSTTVHHKGLLHYEPPIFGEYGYHWWLSAEEHNGAADLFFAKGYGGQYIFVIPPLDLVVVIRKEPEGKSGAIFSKKLLFEHLLAILPEKLSQQ</sequence>
<dbReference type="InterPro" id="IPR001466">
    <property type="entry name" value="Beta-lactam-related"/>
</dbReference>
<dbReference type="EMBL" id="CAKMMF010000015">
    <property type="protein sequence ID" value="CAH1208774.1"/>
    <property type="molecule type" value="Genomic_DNA"/>
</dbReference>
<comment type="caution">
    <text evidence="2">The sequence shown here is derived from an EMBL/GenBank/DDBJ whole genome shotgun (WGS) entry which is preliminary data.</text>
</comment>
<dbReference type="Pfam" id="PF00144">
    <property type="entry name" value="Beta-lactamase"/>
    <property type="match status" value="1"/>
</dbReference>
<dbReference type="Proteomes" id="UP000838686">
    <property type="component" value="Unassembled WGS sequence"/>
</dbReference>
<evidence type="ECO:0000259" key="1">
    <source>
        <dbReference type="Pfam" id="PF00144"/>
    </source>
</evidence>